<dbReference type="Proteomes" id="UP001388673">
    <property type="component" value="Unassembled WGS sequence"/>
</dbReference>
<dbReference type="InterPro" id="IPR006773">
    <property type="entry name" value="Rpn13/ADRM1"/>
</dbReference>
<dbReference type="InterPro" id="IPR032368">
    <property type="entry name" value="RPN13_DEUBAD"/>
</dbReference>
<feature type="region of interest" description="Disordered" evidence="6">
    <location>
        <begin position="114"/>
        <end position="176"/>
    </location>
</feature>
<feature type="domain" description="Pru" evidence="8">
    <location>
        <begin position="1"/>
        <end position="114"/>
    </location>
</feature>
<dbReference type="PROSITE" id="PS51917">
    <property type="entry name" value="PRU"/>
    <property type="match status" value="1"/>
</dbReference>
<keyword evidence="10" id="KW-1185">Reference proteome</keyword>
<proteinExistence type="predicted"/>
<evidence type="ECO:0000313" key="10">
    <source>
        <dbReference type="Proteomes" id="UP001388673"/>
    </source>
</evidence>
<evidence type="ECO:0000256" key="1">
    <source>
        <dbReference type="ARBA" id="ARBA00004123"/>
    </source>
</evidence>
<dbReference type="PROSITE" id="PS51916">
    <property type="entry name" value="DEUBAD"/>
    <property type="match status" value="1"/>
</dbReference>
<dbReference type="GO" id="GO:0005737">
    <property type="term" value="C:cytoplasm"/>
    <property type="evidence" value="ECO:0007669"/>
    <property type="project" value="UniProtKB-SubCell"/>
</dbReference>
<dbReference type="PANTHER" id="PTHR12225">
    <property type="entry name" value="ADHESION REGULATING MOLECULE 1 110 KDA CELL MEMBRANE GLYCOPROTEIN"/>
    <property type="match status" value="1"/>
</dbReference>
<dbReference type="InterPro" id="IPR044867">
    <property type="entry name" value="DEUBAD_dom"/>
</dbReference>
<dbReference type="Pfam" id="PF16550">
    <property type="entry name" value="RPN13_C"/>
    <property type="match status" value="1"/>
</dbReference>
<dbReference type="Pfam" id="PF04683">
    <property type="entry name" value="Rpn13_ADRM1_Pru"/>
    <property type="match status" value="1"/>
</dbReference>
<accession>A0AAW0YWD9</accession>
<evidence type="ECO:0000256" key="4">
    <source>
        <dbReference type="ARBA" id="ARBA00022942"/>
    </source>
</evidence>
<dbReference type="Gene3D" id="1.10.2020.20">
    <property type="match status" value="1"/>
</dbReference>
<evidence type="ECO:0000256" key="6">
    <source>
        <dbReference type="SAM" id="MobiDB-lite"/>
    </source>
</evidence>
<comment type="subcellular location">
    <subcellularLocation>
        <location evidence="2">Cytoplasm</location>
    </subcellularLocation>
    <subcellularLocation>
        <location evidence="1">Nucleus</location>
    </subcellularLocation>
</comment>
<dbReference type="GeneID" id="92182113"/>
<evidence type="ECO:0000256" key="2">
    <source>
        <dbReference type="ARBA" id="ARBA00004496"/>
    </source>
</evidence>
<evidence type="ECO:0000256" key="3">
    <source>
        <dbReference type="ARBA" id="ARBA00022490"/>
    </source>
</evidence>
<dbReference type="InterPro" id="IPR038633">
    <property type="entry name" value="Rpn13/ADRM1_Pru_sf"/>
</dbReference>
<name>A0AAW0YWD9_9TREE</name>
<dbReference type="KEGG" id="kne:92182113"/>
<sequence length="322" mass="34599">MSTIISVPAGRCHRRSEDSKWVDPSPEKGLLEMNLEDDLLHLWWKSRVTGSVEDELIIFPGEATFAKVDQDPSGRTHILKFSSSDQKYFFWFQRATSAGDVRVQVDVNALLQDPSYRPGTAPLPIPSTPQQTQERSWPPTPGAPRLSHPEPAPRAPAPVAETPTQVAGSSTAAAGGMDIDEGHVQQEEMARLLVEWAQHGGLGSVEEDARLTDVLSPANISQLLKTHPDLASSLTPLLPPGLSLPSNPTEQDLIPILTAPQFTDAIASLDNALRSGGLPGGMMRELGLPESAGTSVKGFLEGLIGLNKPEGEGASDDRMDED</sequence>
<keyword evidence="3" id="KW-0963">Cytoplasm</keyword>
<evidence type="ECO:0000259" key="8">
    <source>
        <dbReference type="PROSITE" id="PS51917"/>
    </source>
</evidence>
<feature type="domain" description="DEUBAD" evidence="7">
    <location>
        <begin position="202"/>
        <end position="313"/>
    </location>
</feature>
<evidence type="ECO:0000259" key="7">
    <source>
        <dbReference type="PROSITE" id="PS51916"/>
    </source>
</evidence>
<dbReference type="GO" id="GO:0070628">
    <property type="term" value="F:proteasome binding"/>
    <property type="evidence" value="ECO:0007669"/>
    <property type="project" value="TreeGrafter"/>
</dbReference>
<evidence type="ECO:0000313" key="9">
    <source>
        <dbReference type="EMBL" id="KAK8849521.1"/>
    </source>
</evidence>
<dbReference type="PANTHER" id="PTHR12225:SF0">
    <property type="entry name" value="PROTEASOMAL UBIQUITIN RECEPTOR ADRM1"/>
    <property type="match status" value="1"/>
</dbReference>
<dbReference type="Gene3D" id="2.30.29.70">
    <property type="entry name" value="Proteasomal ubiquitin receptor Rpn13/ADRM1"/>
    <property type="match status" value="1"/>
</dbReference>
<dbReference type="GO" id="GO:0005634">
    <property type="term" value="C:nucleus"/>
    <property type="evidence" value="ECO:0007669"/>
    <property type="project" value="UniProtKB-SubCell"/>
</dbReference>
<dbReference type="GO" id="GO:0008541">
    <property type="term" value="C:proteasome regulatory particle, lid subcomplex"/>
    <property type="evidence" value="ECO:0007669"/>
    <property type="project" value="TreeGrafter"/>
</dbReference>
<keyword evidence="5" id="KW-0539">Nucleus</keyword>
<evidence type="ECO:0000256" key="5">
    <source>
        <dbReference type="ARBA" id="ARBA00023242"/>
    </source>
</evidence>
<dbReference type="InterPro" id="IPR038108">
    <property type="entry name" value="RPN13_DEUBAD_sf"/>
</dbReference>
<reference evidence="9 10" key="1">
    <citation type="journal article" date="2024" name="bioRxiv">
        <title>Comparative genomics of Cryptococcus and Kwoniella reveals pathogenesis evolution and contrasting karyotype dynamics via intercentromeric recombination or chromosome fusion.</title>
        <authorList>
            <person name="Coelho M.A."/>
            <person name="David-Palma M."/>
            <person name="Shea T."/>
            <person name="Bowers K."/>
            <person name="McGinley-Smith S."/>
            <person name="Mohammad A.W."/>
            <person name="Gnirke A."/>
            <person name="Yurkov A.M."/>
            <person name="Nowrousian M."/>
            <person name="Sun S."/>
            <person name="Cuomo C.A."/>
            <person name="Heitman J."/>
        </authorList>
    </citation>
    <scope>NUCLEOTIDE SEQUENCE [LARGE SCALE GENOMIC DNA]</scope>
    <source>
        <strain evidence="9 10">CBS 13917</strain>
    </source>
</reference>
<dbReference type="GO" id="GO:0061133">
    <property type="term" value="F:endopeptidase activator activity"/>
    <property type="evidence" value="ECO:0007669"/>
    <property type="project" value="TreeGrafter"/>
</dbReference>
<organism evidence="9 10">
    <name type="scientific">Kwoniella newhampshirensis</name>
    <dbReference type="NCBI Taxonomy" id="1651941"/>
    <lineage>
        <taxon>Eukaryota</taxon>
        <taxon>Fungi</taxon>
        <taxon>Dikarya</taxon>
        <taxon>Basidiomycota</taxon>
        <taxon>Agaricomycotina</taxon>
        <taxon>Tremellomycetes</taxon>
        <taxon>Tremellales</taxon>
        <taxon>Cryptococcaceae</taxon>
        <taxon>Kwoniella</taxon>
    </lineage>
</organism>
<dbReference type="RefSeq" id="XP_066801409.1">
    <property type="nucleotide sequence ID" value="XM_066947950.1"/>
</dbReference>
<gene>
    <name evidence="9" type="ORF">IAR55_004855</name>
</gene>
<dbReference type="AlphaFoldDB" id="A0AAW0YWD9"/>
<dbReference type="InterPro" id="IPR044868">
    <property type="entry name" value="Rpn13/ADRM1_Pru"/>
</dbReference>
<comment type="caution">
    <text evidence="9">The sequence shown here is derived from an EMBL/GenBank/DDBJ whole genome shotgun (WGS) entry which is preliminary data.</text>
</comment>
<protein>
    <recommendedName>
        <fullName evidence="11">Adhesion regulating molecule</fullName>
    </recommendedName>
</protein>
<dbReference type="EMBL" id="JBCAWK010000009">
    <property type="protein sequence ID" value="KAK8849521.1"/>
    <property type="molecule type" value="Genomic_DNA"/>
</dbReference>
<evidence type="ECO:0008006" key="11">
    <source>
        <dbReference type="Google" id="ProtNLM"/>
    </source>
</evidence>
<keyword evidence="4" id="KW-0647">Proteasome</keyword>